<proteinExistence type="predicted"/>
<keyword evidence="1" id="KW-0378">Hydrolase</keyword>
<evidence type="ECO:0000313" key="4">
    <source>
        <dbReference type="Proteomes" id="UP000287124"/>
    </source>
</evidence>
<dbReference type="EMBL" id="MIKF01000054">
    <property type="protein sequence ID" value="RTE80558.1"/>
    <property type="molecule type" value="Genomic_DNA"/>
</dbReference>
<feature type="domain" description="Alpha/beta hydrolase fold-3" evidence="2">
    <location>
        <begin position="19"/>
        <end position="77"/>
    </location>
</feature>
<comment type="caution">
    <text evidence="3">The sequence shown here is derived from an EMBL/GenBank/DDBJ whole genome shotgun (WGS) entry which is preliminary data.</text>
</comment>
<dbReference type="SUPFAM" id="SSF53474">
    <property type="entry name" value="alpha/beta-Hydrolases"/>
    <property type="match status" value="1"/>
</dbReference>
<dbReference type="Pfam" id="PF07859">
    <property type="entry name" value="Abhydrolase_3"/>
    <property type="match status" value="1"/>
</dbReference>
<dbReference type="InterPro" id="IPR013094">
    <property type="entry name" value="AB_hydrolase_3"/>
</dbReference>
<reference evidence="3 4" key="1">
    <citation type="submission" date="2017-06" db="EMBL/GenBank/DDBJ databases">
        <title>Comparative genomic analysis of Ambrosia Fusariam Clade fungi.</title>
        <authorList>
            <person name="Stajich J.E."/>
            <person name="Carrillo J."/>
            <person name="Kijimoto T."/>
            <person name="Eskalen A."/>
            <person name="O'Donnell K."/>
            <person name="Kasson M."/>
        </authorList>
    </citation>
    <scope>NUCLEOTIDE SEQUENCE [LARGE SCALE GENOMIC DNA]</scope>
    <source>
        <strain evidence="3 4">UCR1854</strain>
    </source>
</reference>
<organism evidence="3 4">
    <name type="scientific">Fusarium euwallaceae</name>
    <dbReference type="NCBI Taxonomy" id="1147111"/>
    <lineage>
        <taxon>Eukaryota</taxon>
        <taxon>Fungi</taxon>
        <taxon>Dikarya</taxon>
        <taxon>Ascomycota</taxon>
        <taxon>Pezizomycotina</taxon>
        <taxon>Sordariomycetes</taxon>
        <taxon>Hypocreomycetidae</taxon>
        <taxon>Hypocreales</taxon>
        <taxon>Nectriaceae</taxon>
        <taxon>Fusarium</taxon>
        <taxon>Fusarium solani species complex</taxon>
    </lineage>
</organism>
<dbReference type="InterPro" id="IPR050300">
    <property type="entry name" value="GDXG_lipolytic_enzyme"/>
</dbReference>
<dbReference type="Gene3D" id="3.40.50.1820">
    <property type="entry name" value="alpha/beta hydrolase"/>
    <property type="match status" value="1"/>
</dbReference>
<dbReference type="PANTHER" id="PTHR48081">
    <property type="entry name" value="AB HYDROLASE SUPERFAMILY PROTEIN C4A8.06C"/>
    <property type="match status" value="1"/>
</dbReference>
<accession>A0A430LXV0</accession>
<keyword evidence="4" id="KW-1185">Reference proteome</keyword>
<dbReference type="PANTHER" id="PTHR48081:SF8">
    <property type="entry name" value="ALPHA_BETA HYDROLASE FOLD-3 DOMAIN-CONTAINING PROTEIN-RELATED"/>
    <property type="match status" value="1"/>
</dbReference>
<dbReference type="GO" id="GO:0016787">
    <property type="term" value="F:hydrolase activity"/>
    <property type="evidence" value="ECO:0007669"/>
    <property type="project" value="UniProtKB-KW"/>
</dbReference>
<dbReference type="InterPro" id="IPR029058">
    <property type="entry name" value="AB_hydrolase_fold"/>
</dbReference>
<dbReference type="AlphaFoldDB" id="A0A430LXV0"/>
<evidence type="ECO:0000259" key="2">
    <source>
        <dbReference type="Pfam" id="PF07859"/>
    </source>
</evidence>
<evidence type="ECO:0000256" key="1">
    <source>
        <dbReference type="ARBA" id="ARBA00022801"/>
    </source>
</evidence>
<protein>
    <recommendedName>
        <fullName evidence="2">Alpha/beta hydrolase fold-3 domain-containing protein</fullName>
    </recommendedName>
</protein>
<name>A0A430LXV0_9HYPO</name>
<evidence type="ECO:0000313" key="3">
    <source>
        <dbReference type="EMBL" id="RTE80558.1"/>
    </source>
</evidence>
<sequence length="117" mass="12708">MGSRYGGIHHIWDSRLDYSAVVVSVEYRVAPENPDSAPLEDCYTGLEWVASHASEMNVDTAKIMVAGVSVGGGLAAGGQVELHVWPDGESDQKGVDQKDIFQVVNYCLLAPQKRPYT</sequence>
<gene>
    <name evidence="3" type="ORF">BHE90_004930</name>
</gene>
<dbReference type="Proteomes" id="UP000287124">
    <property type="component" value="Unassembled WGS sequence"/>
</dbReference>